<feature type="chain" id="PRO_5043416221" evidence="1">
    <location>
        <begin position="24"/>
        <end position="99"/>
    </location>
</feature>
<feature type="signal peptide" evidence="1">
    <location>
        <begin position="1"/>
        <end position="23"/>
    </location>
</feature>
<feature type="non-terminal residue" evidence="2">
    <location>
        <position position="99"/>
    </location>
</feature>
<proteinExistence type="predicted"/>
<accession>A0AAV2Q679</accession>
<evidence type="ECO:0000313" key="2">
    <source>
        <dbReference type="EMBL" id="CAL4069314.1"/>
    </source>
</evidence>
<organism evidence="2 3">
    <name type="scientific">Meganyctiphanes norvegica</name>
    <name type="common">Northern krill</name>
    <name type="synonym">Thysanopoda norvegica</name>
    <dbReference type="NCBI Taxonomy" id="48144"/>
    <lineage>
        <taxon>Eukaryota</taxon>
        <taxon>Metazoa</taxon>
        <taxon>Ecdysozoa</taxon>
        <taxon>Arthropoda</taxon>
        <taxon>Crustacea</taxon>
        <taxon>Multicrustacea</taxon>
        <taxon>Malacostraca</taxon>
        <taxon>Eumalacostraca</taxon>
        <taxon>Eucarida</taxon>
        <taxon>Euphausiacea</taxon>
        <taxon>Euphausiidae</taxon>
        <taxon>Meganyctiphanes</taxon>
    </lineage>
</organism>
<gene>
    <name evidence="2" type="ORF">MNOR_LOCUS7735</name>
</gene>
<evidence type="ECO:0000313" key="3">
    <source>
        <dbReference type="Proteomes" id="UP001497623"/>
    </source>
</evidence>
<dbReference type="AlphaFoldDB" id="A0AAV2Q679"/>
<evidence type="ECO:0000256" key="1">
    <source>
        <dbReference type="SAM" id="SignalP"/>
    </source>
</evidence>
<sequence>MAPKRILMTTVMLYLYYLNGCSGIMEQALVLESNNTLVCLEVYEDPESPMAVPEVAAELIVASNGGNYQQFTGGESNINSKDLSPGRHKMMVTHTISNS</sequence>
<dbReference type="EMBL" id="CAXKWB010003458">
    <property type="protein sequence ID" value="CAL4069314.1"/>
    <property type="molecule type" value="Genomic_DNA"/>
</dbReference>
<dbReference type="Proteomes" id="UP001497623">
    <property type="component" value="Unassembled WGS sequence"/>
</dbReference>
<keyword evidence="3" id="KW-1185">Reference proteome</keyword>
<comment type="caution">
    <text evidence="2">The sequence shown here is derived from an EMBL/GenBank/DDBJ whole genome shotgun (WGS) entry which is preliminary data.</text>
</comment>
<name>A0AAV2Q679_MEGNR</name>
<keyword evidence="1" id="KW-0732">Signal</keyword>
<reference evidence="2 3" key="1">
    <citation type="submission" date="2024-05" db="EMBL/GenBank/DDBJ databases">
        <authorList>
            <person name="Wallberg A."/>
        </authorList>
    </citation>
    <scope>NUCLEOTIDE SEQUENCE [LARGE SCALE GENOMIC DNA]</scope>
</reference>
<protein>
    <submittedName>
        <fullName evidence="2">Uncharacterized protein</fullName>
    </submittedName>
</protein>